<comment type="catalytic activity">
    <reaction evidence="7">
        <text>a 2'-deoxycytidine in DNA + S-adenosyl-L-methionine = a 5-methyl-2'-deoxycytidine in DNA + S-adenosyl-L-homocysteine + H(+)</text>
        <dbReference type="Rhea" id="RHEA:13681"/>
        <dbReference type="Rhea" id="RHEA-COMP:11369"/>
        <dbReference type="Rhea" id="RHEA-COMP:11370"/>
        <dbReference type="ChEBI" id="CHEBI:15378"/>
        <dbReference type="ChEBI" id="CHEBI:57856"/>
        <dbReference type="ChEBI" id="CHEBI:59789"/>
        <dbReference type="ChEBI" id="CHEBI:85452"/>
        <dbReference type="ChEBI" id="CHEBI:85454"/>
        <dbReference type="EC" id="2.1.1.37"/>
    </reaction>
</comment>
<keyword evidence="4" id="KW-0680">Restriction system</keyword>
<organism evidence="8 9">
    <name type="scientific">Planomicrobium okeanokoites</name>
    <name type="common">Planococcus okeanokoites</name>
    <name type="synonym">Flavobacterium okeanokoites</name>
    <dbReference type="NCBI Taxonomy" id="244"/>
    <lineage>
        <taxon>Bacteria</taxon>
        <taxon>Bacillati</taxon>
        <taxon>Bacillota</taxon>
        <taxon>Bacilli</taxon>
        <taxon>Bacillales</taxon>
        <taxon>Caryophanaceae</taxon>
        <taxon>Planomicrobium</taxon>
    </lineage>
</organism>
<keyword evidence="1 5" id="KW-0489">Methyltransferase</keyword>
<dbReference type="PROSITE" id="PS00095">
    <property type="entry name" value="C5_MTASE_2"/>
    <property type="match status" value="1"/>
</dbReference>
<dbReference type="GO" id="GO:0003886">
    <property type="term" value="F:DNA (cytosine-5-)-methyltransferase activity"/>
    <property type="evidence" value="ECO:0007669"/>
    <property type="project" value="UniProtKB-EC"/>
</dbReference>
<dbReference type="PANTHER" id="PTHR10629:SF52">
    <property type="entry name" value="DNA (CYTOSINE-5)-METHYLTRANSFERASE 1"/>
    <property type="match status" value="1"/>
</dbReference>
<dbReference type="PANTHER" id="PTHR10629">
    <property type="entry name" value="CYTOSINE-SPECIFIC METHYLTRANSFERASE"/>
    <property type="match status" value="1"/>
</dbReference>
<evidence type="ECO:0000256" key="6">
    <source>
        <dbReference type="RuleBase" id="RU000416"/>
    </source>
</evidence>
<keyword evidence="9" id="KW-1185">Reference proteome</keyword>
<dbReference type="PROSITE" id="PS51679">
    <property type="entry name" value="SAM_MT_C5"/>
    <property type="match status" value="1"/>
</dbReference>
<dbReference type="Proteomes" id="UP001595625">
    <property type="component" value="Unassembled WGS sequence"/>
</dbReference>
<evidence type="ECO:0000256" key="1">
    <source>
        <dbReference type="ARBA" id="ARBA00022603"/>
    </source>
</evidence>
<evidence type="ECO:0000256" key="3">
    <source>
        <dbReference type="ARBA" id="ARBA00022691"/>
    </source>
</evidence>
<name>A0ABV7KS40_PLAOK</name>
<dbReference type="InterPro" id="IPR018117">
    <property type="entry name" value="C5_DNA_meth_AS"/>
</dbReference>
<dbReference type="PROSITE" id="PS00094">
    <property type="entry name" value="C5_MTASE_1"/>
    <property type="match status" value="1"/>
</dbReference>
<keyword evidence="2 5" id="KW-0808">Transferase</keyword>
<gene>
    <name evidence="8" type="ORF">ACFOEJ_14130</name>
</gene>
<comment type="similarity">
    <text evidence="5 6">Belongs to the class I-like SAM-binding methyltransferase superfamily. C5-methyltransferase family.</text>
</comment>
<evidence type="ECO:0000313" key="8">
    <source>
        <dbReference type="EMBL" id="MFC3212221.1"/>
    </source>
</evidence>
<dbReference type="RefSeq" id="WP_117312756.1">
    <property type="nucleotide sequence ID" value="NZ_JBHRUJ010000017.1"/>
</dbReference>
<accession>A0ABV7KS40</accession>
<dbReference type="InterPro" id="IPR031303">
    <property type="entry name" value="C5_meth_CS"/>
</dbReference>
<keyword evidence="3 5" id="KW-0949">S-adenosyl-L-methionine</keyword>
<dbReference type="NCBIfam" id="TIGR00675">
    <property type="entry name" value="dcm"/>
    <property type="match status" value="1"/>
</dbReference>
<sequence length="360" mass="41023">MQHGKPTVIDMFSGCGGLSRGFMDAGYKVLLGVDNEEIALKTFRENHGEAKTLRTDLFDPFAIEEMKNIIDGEKVDLIIGGPPCQGFSLTGTRKENDERNTLFRSMVKAVESFEPQAFVLENVPGLGTLYNGKAKEEILESFHELGYKVSYKVLFAPDYGVPQIRKRIFFVGVKSKELYEFPLPTHSPDNYITCGEAISDLHDRVEGNGIEEDEYMTPPLTEYQQLMRAKSDKLYNHIGTKHTELVKEVISHVPEGGNFKDLPPGLGESRKFNEAWTRYHSQKPSKTIDTGHRNHFHYKFNRVPTVRENARLQTFTDDFRFYGTKTQQYRQVGNAVPPMLGYHIAQKLKAYIREAEEVSL</sequence>
<evidence type="ECO:0000256" key="7">
    <source>
        <dbReference type="RuleBase" id="RU000417"/>
    </source>
</evidence>
<dbReference type="PRINTS" id="PR00105">
    <property type="entry name" value="C5METTRFRASE"/>
</dbReference>
<comment type="caution">
    <text evidence="8">The sequence shown here is derived from an EMBL/GenBank/DDBJ whole genome shotgun (WGS) entry which is preliminary data.</text>
</comment>
<dbReference type="Gene3D" id="3.90.120.10">
    <property type="entry name" value="DNA Methylase, subunit A, domain 2"/>
    <property type="match status" value="1"/>
</dbReference>
<reference evidence="9" key="1">
    <citation type="journal article" date="2019" name="Int. J. Syst. Evol. Microbiol.">
        <title>The Global Catalogue of Microorganisms (GCM) 10K type strain sequencing project: providing services to taxonomists for standard genome sequencing and annotation.</title>
        <authorList>
            <consortium name="The Broad Institute Genomics Platform"/>
            <consortium name="The Broad Institute Genome Sequencing Center for Infectious Disease"/>
            <person name="Wu L."/>
            <person name="Ma J."/>
        </authorList>
    </citation>
    <scope>NUCLEOTIDE SEQUENCE [LARGE SCALE GENOMIC DNA]</scope>
    <source>
        <strain evidence="9">CCM 320</strain>
    </source>
</reference>
<evidence type="ECO:0000256" key="5">
    <source>
        <dbReference type="PROSITE-ProRule" id="PRU01016"/>
    </source>
</evidence>
<dbReference type="EC" id="2.1.1.37" evidence="7"/>
<dbReference type="InterPro" id="IPR029063">
    <property type="entry name" value="SAM-dependent_MTases_sf"/>
</dbReference>
<evidence type="ECO:0000256" key="2">
    <source>
        <dbReference type="ARBA" id="ARBA00022679"/>
    </source>
</evidence>
<protein>
    <recommendedName>
        <fullName evidence="7">Cytosine-specific methyltransferase</fullName>
        <ecNumber evidence="7">2.1.1.37</ecNumber>
    </recommendedName>
</protein>
<dbReference type="EMBL" id="JBHRUJ010000017">
    <property type="protein sequence ID" value="MFC3212221.1"/>
    <property type="molecule type" value="Genomic_DNA"/>
</dbReference>
<dbReference type="InterPro" id="IPR050390">
    <property type="entry name" value="C5-Methyltransferase"/>
</dbReference>
<proteinExistence type="inferred from homology"/>
<dbReference type="InterPro" id="IPR001525">
    <property type="entry name" value="C5_MeTfrase"/>
</dbReference>
<dbReference type="Gene3D" id="3.40.50.150">
    <property type="entry name" value="Vaccinia Virus protein VP39"/>
    <property type="match status" value="1"/>
</dbReference>
<evidence type="ECO:0000313" key="9">
    <source>
        <dbReference type="Proteomes" id="UP001595625"/>
    </source>
</evidence>
<dbReference type="Pfam" id="PF00145">
    <property type="entry name" value="DNA_methylase"/>
    <property type="match status" value="1"/>
</dbReference>
<dbReference type="SUPFAM" id="SSF53335">
    <property type="entry name" value="S-adenosyl-L-methionine-dependent methyltransferases"/>
    <property type="match status" value="1"/>
</dbReference>
<feature type="active site" evidence="5">
    <location>
        <position position="84"/>
    </location>
</feature>
<evidence type="ECO:0000256" key="4">
    <source>
        <dbReference type="ARBA" id="ARBA00022747"/>
    </source>
</evidence>
<dbReference type="GO" id="GO:0032259">
    <property type="term" value="P:methylation"/>
    <property type="evidence" value="ECO:0007669"/>
    <property type="project" value="UniProtKB-KW"/>
</dbReference>